<evidence type="ECO:0000256" key="2">
    <source>
        <dbReference type="SAM" id="Phobius"/>
    </source>
</evidence>
<sequence>MRSFAFLAISILVAMASGQAPSDYQEPFQNPGEIISGLTIKFMINAAGGIWQQDRIIDSLAYVCRGVLPVIGSAVPEVDQSSLYWGFVCDKVIEASEDLDAFDATGFCNDIITEVNSLISQDSGGRYRRQWEPTTEYPDYMEDPLGILGILTNITRDLYGIDINMIINDLSTINTICTNVKENFLRPSLQDLISQFGAELMSAYLPQAAPICQDWQGFLAGAGIDSTSPYYNIIQDGAGIGSHAVGYDDREDLCQHLEQALSVQGDNNAARRTFSMDIISEIFASMEEADRCTPLANDVIRQVIQPLIRMDLPAYVLSNEEILAYTGIDGGVAAVCTAMENAVTYEIDLPDPVPVQIIYGTTLTVEFFLNAVGGIWQQDRLIDSLAFVCTDVLPELESMVPDFKSLVKDSWDYKPVCGRIRDAASNLEAFDATEFCKDVTKIVDDLIYGPGTGERVRRQADPYMDILDIIANITKELYNIDINDLSTICPNIAQFLDRSIPDIISEFGAKLMVVYLPNIDGMLCQNWDQTIRSLGIDSTSALGDVVQNAARIASQAAGYESRQALCQEITRVLAITGDDNEERQTFAKNIIESSFEIYTNNDRCSMYFNDAIDDIIEPIFEIQNLQIKISDYTIYRYTGYMGVEEVCEALETDFTKLSTSTVTMTLTGERLNGELLVFTDDLKNQASPRFKKLETLYCGVIGNHLRRELGSDLRGMDCVATSFSPGSIIAELEIEIHAYTQDDADSLAEDAVDLSTSGTLILSSDGETLTVSSLQGSGSAGQGGGGLATGAIIGIVIAVVVVLVVVLIIIAVVVHSKGKGTRDTERGVGMQNPGFSKDEHQYKK</sequence>
<accession>A0A7M7P5T9</accession>
<name>A0A7M7P5T9_STRPU</name>
<dbReference type="OrthoDB" id="10135959at2759"/>
<evidence type="ECO:0000313" key="5">
    <source>
        <dbReference type="Proteomes" id="UP000007110"/>
    </source>
</evidence>
<dbReference type="KEGG" id="spu:100893569"/>
<keyword evidence="5" id="KW-1185">Reference proteome</keyword>
<feature type="signal peptide" evidence="3">
    <location>
        <begin position="1"/>
        <end position="18"/>
    </location>
</feature>
<dbReference type="InParanoid" id="A0A7M7P5T9"/>
<evidence type="ECO:0000313" key="4">
    <source>
        <dbReference type="EnsemblMetazoa" id="XP_030846734"/>
    </source>
</evidence>
<dbReference type="EnsemblMetazoa" id="XM_030990874">
    <property type="protein sequence ID" value="XP_030846734"/>
    <property type="gene ID" value="LOC100893569"/>
</dbReference>
<evidence type="ECO:0000256" key="1">
    <source>
        <dbReference type="SAM" id="MobiDB-lite"/>
    </source>
</evidence>
<dbReference type="RefSeq" id="XP_030846734.1">
    <property type="nucleotide sequence ID" value="XM_030990874.1"/>
</dbReference>
<reference evidence="5" key="1">
    <citation type="submission" date="2015-02" db="EMBL/GenBank/DDBJ databases">
        <title>Genome sequencing for Strongylocentrotus purpuratus.</title>
        <authorList>
            <person name="Murali S."/>
            <person name="Liu Y."/>
            <person name="Vee V."/>
            <person name="English A."/>
            <person name="Wang M."/>
            <person name="Skinner E."/>
            <person name="Han Y."/>
            <person name="Muzny D.M."/>
            <person name="Worley K.C."/>
            <person name="Gibbs R.A."/>
        </authorList>
    </citation>
    <scope>NUCLEOTIDE SEQUENCE</scope>
</reference>
<feature type="region of interest" description="Disordered" evidence="1">
    <location>
        <begin position="820"/>
        <end position="844"/>
    </location>
</feature>
<reference evidence="4" key="2">
    <citation type="submission" date="2021-01" db="UniProtKB">
        <authorList>
            <consortium name="EnsemblMetazoa"/>
        </authorList>
    </citation>
    <scope>IDENTIFICATION</scope>
</reference>
<feature type="chain" id="PRO_5029549238" evidence="3">
    <location>
        <begin position="19"/>
        <end position="844"/>
    </location>
</feature>
<dbReference type="GeneID" id="100893569"/>
<keyword evidence="2" id="KW-0472">Membrane</keyword>
<dbReference type="Proteomes" id="UP000007110">
    <property type="component" value="Unassembled WGS sequence"/>
</dbReference>
<organism evidence="4 5">
    <name type="scientific">Strongylocentrotus purpuratus</name>
    <name type="common">Purple sea urchin</name>
    <dbReference type="NCBI Taxonomy" id="7668"/>
    <lineage>
        <taxon>Eukaryota</taxon>
        <taxon>Metazoa</taxon>
        <taxon>Echinodermata</taxon>
        <taxon>Eleutherozoa</taxon>
        <taxon>Echinozoa</taxon>
        <taxon>Echinoidea</taxon>
        <taxon>Euechinoidea</taxon>
        <taxon>Echinacea</taxon>
        <taxon>Camarodonta</taxon>
        <taxon>Echinidea</taxon>
        <taxon>Strongylocentrotidae</taxon>
        <taxon>Strongylocentrotus</taxon>
    </lineage>
</organism>
<protein>
    <submittedName>
        <fullName evidence="4">Uncharacterized protein</fullName>
    </submittedName>
</protein>
<keyword evidence="3" id="KW-0732">Signal</keyword>
<evidence type="ECO:0000256" key="3">
    <source>
        <dbReference type="SAM" id="SignalP"/>
    </source>
</evidence>
<keyword evidence="2" id="KW-0812">Transmembrane</keyword>
<proteinExistence type="predicted"/>
<feature type="transmembrane region" description="Helical" evidence="2">
    <location>
        <begin position="791"/>
        <end position="814"/>
    </location>
</feature>
<dbReference type="AlphaFoldDB" id="A0A7M7P5T9"/>
<keyword evidence="2" id="KW-1133">Transmembrane helix</keyword>